<dbReference type="HOGENOM" id="CLU_100212_1_1_11"/>
<feature type="signal peptide" evidence="2">
    <location>
        <begin position="1"/>
        <end position="22"/>
    </location>
</feature>
<reference evidence="4 6" key="2">
    <citation type="submission" date="2018-08" db="EMBL/GenBank/DDBJ databases">
        <title>Genome Sequence of Clavibacter michiganensis Subspecies type strains, and the Atypical Peach-Colored Strains Isolated from Tomato.</title>
        <authorList>
            <person name="Osdaghi E."/>
            <person name="Portier P."/>
            <person name="Briand M."/>
            <person name="Jacques M.-A."/>
        </authorList>
    </citation>
    <scope>NUCLEOTIDE SEQUENCE [LARGE SCALE GENOMIC DNA]</scope>
    <source>
        <strain evidence="4 6">CFBP 6488</strain>
    </source>
</reference>
<dbReference type="OrthoDB" id="3267550at2"/>
<protein>
    <recommendedName>
        <fullName evidence="7">DNA modification methylase</fullName>
    </recommendedName>
</protein>
<sequence>MRARTASSIVLAALIAVGTSSCTFITPQATQISYFPSDGFDATVGDVEVRNAILLTEGGSSAGASLVVTLVNGSGDSQRVSLQHELTEGSADRETRTVTAAPGLTKFGAEDSQRITFDSVDPTPGSLTKIYIQYGDAEGVEMDVPVLNGDQETYTNLVPGETGSTPDTKVTTTPGTTEGDEGLRDSTN</sequence>
<feature type="compositionally biased region" description="Low complexity" evidence="1">
    <location>
        <begin position="162"/>
        <end position="177"/>
    </location>
</feature>
<gene>
    <name evidence="4" type="ORF">DZF93_09985</name>
    <name evidence="3" type="ORF">VO01_12780</name>
</gene>
<organism evidence="3 5">
    <name type="scientific">Clavibacter michiganensis subsp. insidiosus</name>
    <dbReference type="NCBI Taxonomy" id="33014"/>
    <lineage>
        <taxon>Bacteria</taxon>
        <taxon>Bacillati</taxon>
        <taxon>Actinomycetota</taxon>
        <taxon>Actinomycetes</taxon>
        <taxon>Micrococcales</taxon>
        <taxon>Microbacteriaceae</taxon>
        <taxon>Clavibacter</taxon>
    </lineage>
</organism>
<evidence type="ECO:0000313" key="4">
    <source>
        <dbReference type="EMBL" id="RIJ29920.1"/>
    </source>
</evidence>
<proteinExistence type="predicted"/>
<dbReference type="RefSeq" id="WP_045529468.1">
    <property type="nucleotide sequence ID" value="NZ_CP011043.1"/>
</dbReference>
<accession>A0A0D5CKU1</accession>
<evidence type="ECO:0000313" key="3">
    <source>
        <dbReference type="EMBL" id="AJW79882.1"/>
    </source>
</evidence>
<evidence type="ECO:0000313" key="5">
    <source>
        <dbReference type="Proteomes" id="UP000032604"/>
    </source>
</evidence>
<name>A0A0D5CKU1_9MICO</name>
<evidence type="ECO:0000313" key="6">
    <source>
        <dbReference type="Proteomes" id="UP000266634"/>
    </source>
</evidence>
<dbReference type="EMBL" id="QWEA01000377">
    <property type="protein sequence ID" value="RIJ29920.1"/>
    <property type="molecule type" value="Genomic_DNA"/>
</dbReference>
<dbReference type="EMBL" id="CP011043">
    <property type="protein sequence ID" value="AJW79882.1"/>
    <property type="molecule type" value="Genomic_DNA"/>
</dbReference>
<dbReference type="Proteomes" id="UP000266634">
    <property type="component" value="Unassembled WGS sequence"/>
</dbReference>
<evidence type="ECO:0000256" key="1">
    <source>
        <dbReference type="SAM" id="MobiDB-lite"/>
    </source>
</evidence>
<keyword evidence="2" id="KW-0732">Signal</keyword>
<evidence type="ECO:0008006" key="7">
    <source>
        <dbReference type="Google" id="ProtNLM"/>
    </source>
</evidence>
<dbReference type="KEGG" id="cmh:VO01_12780"/>
<evidence type="ECO:0000256" key="2">
    <source>
        <dbReference type="SAM" id="SignalP"/>
    </source>
</evidence>
<dbReference type="Proteomes" id="UP000032604">
    <property type="component" value="Chromosome"/>
</dbReference>
<dbReference type="AlphaFoldDB" id="A0A0D5CKU1"/>
<dbReference type="PATRIC" id="fig|33014.5.peg.2632"/>
<dbReference type="PROSITE" id="PS51257">
    <property type="entry name" value="PROKAR_LIPOPROTEIN"/>
    <property type="match status" value="1"/>
</dbReference>
<feature type="region of interest" description="Disordered" evidence="1">
    <location>
        <begin position="156"/>
        <end position="188"/>
    </location>
</feature>
<feature type="chain" id="PRO_5038208588" description="DNA modification methylase" evidence="2">
    <location>
        <begin position="23"/>
        <end position="188"/>
    </location>
</feature>
<reference evidence="3 5" key="1">
    <citation type="journal article" date="2015" name="Genome Announc.">
        <title>Complete Genome Sequence of Clavibacter michiganensis subsp. insidiosus R1-1 Using PacBio Single-Molecule Real-Time Technology.</title>
        <authorList>
            <person name="Lu Y."/>
            <person name="Samac D.A."/>
            <person name="Glazebrook J."/>
            <person name="Ishimaru C.A."/>
        </authorList>
    </citation>
    <scope>NUCLEOTIDE SEQUENCE [LARGE SCALE GENOMIC DNA]</scope>
    <source>
        <strain evidence="3 5">R1-1</strain>
    </source>
</reference>